<comment type="caution">
    <text evidence="2">The sequence shown here is derived from an EMBL/GenBank/DDBJ whole genome shotgun (WGS) entry which is preliminary data.</text>
</comment>
<feature type="region of interest" description="Disordered" evidence="1">
    <location>
        <begin position="94"/>
        <end position="205"/>
    </location>
</feature>
<reference evidence="2 3" key="2">
    <citation type="journal article" date="2019" name="G3 (Bethesda)">
        <title>Hybrid Assembly of the Genome of the Entomopathogenic Nematode Steinernema carpocapsae Identifies the X-Chromosome.</title>
        <authorList>
            <person name="Serra L."/>
            <person name="Macchietto M."/>
            <person name="Macias-Munoz A."/>
            <person name="McGill C.J."/>
            <person name="Rodriguez I.M."/>
            <person name="Rodriguez B."/>
            <person name="Murad R."/>
            <person name="Mortazavi A."/>
        </authorList>
    </citation>
    <scope>NUCLEOTIDE SEQUENCE [LARGE SCALE GENOMIC DNA]</scope>
    <source>
        <strain evidence="2 3">ALL</strain>
    </source>
</reference>
<proteinExistence type="predicted"/>
<name>A0A4U5PAR1_STECR</name>
<sequence length="205" mass="22424">MGELTRNEAPTTNAPTNNGIYSILRASNCSRSLSRALQIRLACDGAEMILPPCALTASEKLFALGKLLFVTATLAASYKMVSFLARLFKRRKSKKSSPKKLTNHSSPNKRAERSLLGANDSLTTIRTGPRTPAPVLTFALESPSESEDCSPPPSPETSGSLSMDEDTEPDFEDACSHCESPWNSPRTRSRIRRGSFRTTGRRRCS</sequence>
<dbReference type="EMBL" id="AZBU02000002">
    <property type="protein sequence ID" value="TKR93201.1"/>
    <property type="molecule type" value="Genomic_DNA"/>
</dbReference>
<keyword evidence="3" id="KW-1185">Reference proteome</keyword>
<dbReference type="Proteomes" id="UP000298663">
    <property type="component" value="Unassembled WGS sequence"/>
</dbReference>
<organism evidence="2 3">
    <name type="scientific">Steinernema carpocapsae</name>
    <name type="common">Entomopathogenic nematode</name>
    <dbReference type="NCBI Taxonomy" id="34508"/>
    <lineage>
        <taxon>Eukaryota</taxon>
        <taxon>Metazoa</taxon>
        <taxon>Ecdysozoa</taxon>
        <taxon>Nematoda</taxon>
        <taxon>Chromadorea</taxon>
        <taxon>Rhabditida</taxon>
        <taxon>Tylenchina</taxon>
        <taxon>Panagrolaimomorpha</taxon>
        <taxon>Strongyloidoidea</taxon>
        <taxon>Steinernematidae</taxon>
        <taxon>Steinernema</taxon>
    </lineage>
</organism>
<accession>A0A4U5PAR1</accession>
<gene>
    <name evidence="2" type="ORF">L596_007698</name>
</gene>
<protein>
    <submittedName>
        <fullName evidence="2">Uncharacterized protein</fullName>
    </submittedName>
</protein>
<feature type="compositionally biased region" description="Acidic residues" evidence="1">
    <location>
        <begin position="163"/>
        <end position="173"/>
    </location>
</feature>
<feature type="compositionally biased region" description="Basic residues" evidence="1">
    <location>
        <begin position="187"/>
        <end position="205"/>
    </location>
</feature>
<evidence type="ECO:0000313" key="3">
    <source>
        <dbReference type="Proteomes" id="UP000298663"/>
    </source>
</evidence>
<dbReference type="AlphaFoldDB" id="A0A4U5PAR1"/>
<reference evidence="2 3" key="1">
    <citation type="journal article" date="2015" name="Genome Biol.">
        <title>Comparative genomics of Steinernema reveals deeply conserved gene regulatory networks.</title>
        <authorList>
            <person name="Dillman A.R."/>
            <person name="Macchietto M."/>
            <person name="Porter C.F."/>
            <person name="Rogers A."/>
            <person name="Williams B."/>
            <person name="Antoshechkin I."/>
            <person name="Lee M.M."/>
            <person name="Goodwin Z."/>
            <person name="Lu X."/>
            <person name="Lewis E.E."/>
            <person name="Goodrich-Blair H."/>
            <person name="Stock S.P."/>
            <person name="Adams B.J."/>
            <person name="Sternberg P.W."/>
            <person name="Mortazavi A."/>
        </authorList>
    </citation>
    <scope>NUCLEOTIDE SEQUENCE [LARGE SCALE GENOMIC DNA]</scope>
    <source>
        <strain evidence="2 3">ALL</strain>
    </source>
</reference>
<evidence type="ECO:0000256" key="1">
    <source>
        <dbReference type="SAM" id="MobiDB-lite"/>
    </source>
</evidence>
<evidence type="ECO:0000313" key="2">
    <source>
        <dbReference type="EMBL" id="TKR93201.1"/>
    </source>
</evidence>